<dbReference type="InterPro" id="IPR036047">
    <property type="entry name" value="F-box-like_dom_sf"/>
</dbReference>
<dbReference type="AlphaFoldDB" id="A0A0C3ATX4"/>
<dbReference type="SUPFAM" id="SSF81383">
    <property type="entry name" value="F-box domain"/>
    <property type="match status" value="1"/>
</dbReference>
<dbReference type="Proteomes" id="UP000054097">
    <property type="component" value="Unassembled WGS sequence"/>
</dbReference>
<protein>
    <recommendedName>
        <fullName evidence="1">F-box domain-containing protein</fullName>
    </recommendedName>
</protein>
<reference evidence="3" key="2">
    <citation type="submission" date="2015-01" db="EMBL/GenBank/DDBJ databases">
        <title>Evolutionary Origins and Diversification of the Mycorrhizal Mutualists.</title>
        <authorList>
            <consortium name="DOE Joint Genome Institute"/>
            <consortium name="Mycorrhizal Genomics Consortium"/>
            <person name="Kohler A."/>
            <person name="Kuo A."/>
            <person name="Nagy L.G."/>
            <person name="Floudas D."/>
            <person name="Copeland A."/>
            <person name="Barry K.W."/>
            <person name="Cichocki N."/>
            <person name="Veneault-Fourrey C."/>
            <person name="LaButti K."/>
            <person name="Lindquist E.A."/>
            <person name="Lipzen A."/>
            <person name="Lundell T."/>
            <person name="Morin E."/>
            <person name="Murat C."/>
            <person name="Riley R."/>
            <person name="Ohm R."/>
            <person name="Sun H."/>
            <person name="Tunlid A."/>
            <person name="Henrissat B."/>
            <person name="Grigoriev I.V."/>
            <person name="Hibbett D.S."/>
            <person name="Martin F."/>
        </authorList>
    </citation>
    <scope>NUCLEOTIDE SEQUENCE [LARGE SCALE GENOMIC DNA]</scope>
    <source>
        <strain evidence="3">MAFF 305830</strain>
    </source>
</reference>
<sequence>MYLRPRLLSKLFISLKPFDIHLPVELWLQIISFIESKRDLFALSHVSNMFRRIVFPSFRSLDLLYLENTGLSRQEQFNDLRIIGVFRQPELATIVTKFDIRIISSPCIDPYRSPVRSAWHCSCNSMQKRVAEALDAMVNLEHLGIHCFLCAGVDKHRYFEDVKARRLQSFSGRCSCAGISHHEREHVLLDPFFTNIRSLRWSHGAWDVVYPRSTDSPFNKVSTLLDLTALVHSGRHSENMILRKRPIQRIYITNLDRRPANFLRALCTFPGSLTHVILDDFSRLKDIISHDQECFVNVRHIGTIPAIPTGPEIEACVVSLTSLHNLQSFDVFVLDGRNPWDIRVLHCLRRSLPRLRKVLVRGDMYCVWSFDERTWNQTLILPFSSWDIIRGACD</sequence>
<keyword evidence="3" id="KW-1185">Reference proteome</keyword>
<gene>
    <name evidence="2" type="ORF">M408DRAFT_147273</name>
</gene>
<evidence type="ECO:0000313" key="2">
    <source>
        <dbReference type="EMBL" id="KIM28020.1"/>
    </source>
</evidence>
<dbReference type="HOGENOM" id="CLU_034025_0_0_1"/>
<dbReference type="EMBL" id="KN824295">
    <property type="protein sequence ID" value="KIM28020.1"/>
    <property type="molecule type" value="Genomic_DNA"/>
</dbReference>
<dbReference type="InterPro" id="IPR001810">
    <property type="entry name" value="F-box_dom"/>
</dbReference>
<dbReference type="Pfam" id="PF12937">
    <property type="entry name" value="F-box-like"/>
    <property type="match status" value="1"/>
</dbReference>
<evidence type="ECO:0000259" key="1">
    <source>
        <dbReference type="Pfam" id="PF12937"/>
    </source>
</evidence>
<evidence type="ECO:0000313" key="3">
    <source>
        <dbReference type="Proteomes" id="UP000054097"/>
    </source>
</evidence>
<reference evidence="2 3" key="1">
    <citation type="submission" date="2014-04" db="EMBL/GenBank/DDBJ databases">
        <authorList>
            <consortium name="DOE Joint Genome Institute"/>
            <person name="Kuo A."/>
            <person name="Zuccaro A."/>
            <person name="Kohler A."/>
            <person name="Nagy L.G."/>
            <person name="Floudas D."/>
            <person name="Copeland A."/>
            <person name="Barry K.W."/>
            <person name="Cichocki N."/>
            <person name="Veneault-Fourrey C."/>
            <person name="LaButti K."/>
            <person name="Lindquist E.A."/>
            <person name="Lipzen A."/>
            <person name="Lundell T."/>
            <person name="Morin E."/>
            <person name="Murat C."/>
            <person name="Sun H."/>
            <person name="Tunlid A."/>
            <person name="Henrissat B."/>
            <person name="Grigoriev I.V."/>
            <person name="Hibbett D.S."/>
            <person name="Martin F."/>
            <person name="Nordberg H.P."/>
            <person name="Cantor M.N."/>
            <person name="Hua S.X."/>
        </authorList>
    </citation>
    <scope>NUCLEOTIDE SEQUENCE [LARGE SCALE GENOMIC DNA]</scope>
    <source>
        <strain evidence="2 3">MAFF 305830</strain>
    </source>
</reference>
<accession>A0A0C3ATX4</accession>
<feature type="domain" description="F-box" evidence="1">
    <location>
        <begin position="21"/>
        <end position="55"/>
    </location>
</feature>
<organism evidence="2 3">
    <name type="scientific">Serendipita vermifera MAFF 305830</name>
    <dbReference type="NCBI Taxonomy" id="933852"/>
    <lineage>
        <taxon>Eukaryota</taxon>
        <taxon>Fungi</taxon>
        <taxon>Dikarya</taxon>
        <taxon>Basidiomycota</taxon>
        <taxon>Agaricomycotina</taxon>
        <taxon>Agaricomycetes</taxon>
        <taxon>Sebacinales</taxon>
        <taxon>Serendipitaceae</taxon>
        <taxon>Serendipita</taxon>
    </lineage>
</organism>
<proteinExistence type="predicted"/>
<name>A0A0C3ATX4_SERVB</name>